<evidence type="ECO:0000256" key="11">
    <source>
        <dbReference type="ARBA" id="ARBA00023242"/>
    </source>
</evidence>
<dbReference type="PROSITE" id="PS50157">
    <property type="entry name" value="ZINC_FINGER_C2H2_2"/>
    <property type="match status" value="2"/>
</dbReference>
<evidence type="ECO:0000256" key="3">
    <source>
        <dbReference type="ARBA" id="ARBA00022490"/>
    </source>
</evidence>
<evidence type="ECO:0000313" key="17">
    <source>
        <dbReference type="Proteomes" id="UP000027002"/>
    </source>
</evidence>
<evidence type="ECO:0000256" key="14">
    <source>
        <dbReference type="SAM" id="MobiDB-lite"/>
    </source>
</evidence>
<accession>A0A8E5HQ96</accession>
<feature type="domain" description="C2H2-type" evidence="15">
    <location>
        <begin position="415"/>
        <end position="443"/>
    </location>
</feature>
<dbReference type="InterPro" id="IPR013087">
    <property type="entry name" value="Znf_C2H2_type"/>
</dbReference>
<dbReference type="InterPro" id="IPR036236">
    <property type="entry name" value="Znf_C2H2_sf"/>
</dbReference>
<dbReference type="FunFam" id="3.30.160.60:FF:000141">
    <property type="entry name" value="C2H2 zinc finger protein"/>
    <property type="match status" value="1"/>
</dbReference>
<dbReference type="GO" id="GO:0005634">
    <property type="term" value="C:nucleus"/>
    <property type="evidence" value="ECO:0007669"/>
    <property type="project" value="UniProtKB-SubCell"/>
</dbReference>
<comment type="subcellular location">
    <subcellularLocation>
        <location evidence="2">Cytoplasm</location>
    </subcellularLocation>
    <subcellularLocation>
        <location evidence="1">Nucleus</location>
    </subcellularLocation>
</comment>
<keyword evidence="9" id="KW-0843">Virulence</keyword>
<evidence type="ECO:0000256" key="1">
    <source>
        <dbReference type="ARBA" id="ARBA00004123"/>
    </source>
</evidence>
<proteinExistence type="predicted"/>
<dbReference type="SUPFAM" id="SSF57667">
    <property type="entry name" value="beta-beta-alpha zinc fingers"/>
    <property type="match status" value="1"/>
</dbReference>
<evidence type="ECO:0000256" key="13">
    <source>
        <dbReference type="PROSITE-ProRule" id="PRU00042"/>
    </source>
</evidence>
<feature type="compositionally biased region" description="Low complexity" evidence="14">
    <location>
        <begin position="372"/>
        <end position="397"/>
    </location>
</feature>
<dbReference type="KEGG" id="uvi:66064703"/>
<sequence length="536" mass="57158">MMSQAAAAQNPTLYFNDSKMANLAHQKMNAFQAVAPTSPAYSRPGSSCSQLHSMYGSIDPAVMTPTGPLPSTHKPAIMLETEFADNPYFPCTPPLSASGSTVGSPRALDVLQTPLNPMFSGLDGFAVKAEFEAMESSMFDWASCDSPPMTPVFIQSQPSRVPSLSSTTSELTTLSCPSLSPSPAPYSRSVASESDVDFCDPRNLTVSAPANPTFAPEFTVAGLGEAEVKSEHVCIETSVLSEAAFEYNPGIPSAIPALGELSDLESEDEFSSLMGAGEVSRPRACTGSSVVSLGHGSFIGDQDLSFDEKDEFQFASRSSRPCSVEAGEDTHQDKRQKKSKTRARTKRSAQAKMHTAAAEGQSADSEEQNDQGSPAATDSNSSSSGAGSPAAPASSAPINRRGRKQSLTEDPSKTFVCDLCNRRFRRQEHLKRHYRSLHTQEKPFECNECGKKFSRSDNLAQHARTHSSGGAIVMSLVDGTEAPCYEDATAGAPVMEDFANYGKVLFQIASEVPGSASELSSEEGSDSGKKKRKRSD</sequence>
<keyword evidence="8" id="KW-0805">Transcription regulation</keyword>
<dbReference type="Pfam" id="PF00096">
    <property type="entry name" value="zf-C2H2"/>
    <property type="match status" value="2"/>
</dbReference>
<dbReference type="Gene3D" id="3.30.160.60">
    <property type="entry name" value="Classic Zinc Finger"/>
    <property type="match status" value="2"/>
</dbReference>
<name>A0A8E5HQ96_USTVR</name>
<feature type="region of interest" description="Disordered" evidence="14">
    <location>
        <begin position="512"/>
        <end position="536"/>
    </location>
</feature>
<dbReference type="RefSeq" id="XP_042997357.1">
    <property type="nucleotide sequence ID" value="XM_043141423.1"/>
</dbReference>
<dbReference type="OrthoDB" id="654211at2759"/>
<keyword evidence="4" id="KW-0479">Metal-binding</keyword>
<evidence type="ECO:0000259" key="15">
    <source>
        <dbReference type="PROSITE" id="PS50157"/>
    </source>
</evidence>
<evidence type="ECO:0000256" key="10">
    <source>
        <dbReference type="ARBA" id="ARBA00023163"/>
    </source>
</evidence>
<protein>
    <recommendedName>
        <fullName evidence="12">C2H2-type transcription factor MSN2</fullName>
    </recommendedName>
</protein>
<organism evidence="16 17">
    <name type="scientific">Ustilaginoidea virens</name>
    <name type="common">Rice false smut fungus</name>
    <name type="synonym">Villosiclava virens</name>
    <dbReference type="NCBI Taxonomy" id="1159556"/>
    <lineage>
        <taxon>Eukaryota</taxon>
        <taxon>Fungi</taxon>
        <taxon>Dikarya</taxon>
        <taxon>Ascomycota</taxon>
        <taxon>Pezizomycotina</taxon>
        <taxon>Sordariomycetes</taxon>
        <taxon>Hypocreomycetidae</taxon>
        <taxon>Hypocreales</taxon>
        <taxon>Clavicipitaceae</taxon>
        <taxon>Ustilaginoidea</taxon>
    </lineage>
</organism>
<dbReference type="GO" id="GO:0005737">
    <property type="term" value="C:cytoplasm"/>
    <property type="evidence" value="ECO:0007669"/>
    <property type="project" value="UniProtKB-SubCell"/>
</dbReference>
<evidence type="ECO:0000256" key="9">
    <source>
        <dbReference type="ARBA" id="ARBA00023026"/>
    </source>
</evidence>
<dbReference type="PANTHER" id="PTHR24394">
    <property type="entry name" value="ZINC FINGER PROTEIN"/>
    <property type="match status" value="1"/>
</dbReference>
<dbReference type="Proteomes" id="UP000027002">
    <property type="component" value="Chromosome 3"/>
</dbReference>
<evidence type="ECO:0000313" key="16">
    <source>
        <dbReference type="EMBL" id="QUC19684.1"/>
    </source>
</evidence>
<keyword evidence="3" id="KW-0963">Cytoplasm</keyword>
<dbReference type="SMART" id="SM00355">
    <property type="entry name" value="ZnF_C2H2"/>
    <property type="match status" value="2"/>
</dbReference>
<feature type="domain" description="C2H2-type" evidence="15">
    <location>
        <begin position="444"/>
        <end position="471"/>
    </location>
</feature>
<evidence type="ECO:0000256" key="6">
    <source>
        <dbReference type="ARBA" id="ARBA00022771"/>
    </source>
</evidence>
<evidence type="ECO:0000256" key="4">
    <source>
        <dbReference type="ARBA" id="ARBA00022723"/>
    </source>
</evidence>
<gene>
    <name evidence="16" type="ORF">UV8b_03925</name>
</gene>
<evidence type="ECO:0000256" key="12">
    <source>
        <dbReference type="ARBA" id="ARBA00093629"/>
    </source>
</evidence>
<keyword evidence="17" id="KW-1185">Reference proteome</keyword>
<evidence type="ECO:0000256" key="2">
    <source>
        <dbReference type="ARBA" id="ARBA00004496"/>
    </source>
</evidence>
<dbReference type="EMBL" id="CP072755">
    <property type="protein sequence ID" value="QUC19684.1"/>
    <property type="molecule type" value="Genomic_DNA"/>
</dbReference>
<dbReference type="GeneID" id="66064703"/>
<keyword evidence="6 13" id="KW-0863">Zinc-finger</keyword>
<feature type="compositionally biased region" description="Basic residues" evidence="14">
    <location>
        <begin position="334"/>
        <end position="349"/>
    </location>
</feature>
<evidence type="ECO:0000256" key="7">
    <source>
        <dbReference type="ARBA" id="ARBA00022833"/>
    </source>
</evidence>
<dbReference type="AlphaFoldDB" id="A0A8E5HQ96"/>
<dbReference type="PANTHER" id="PTHR24394:SF44">
    <property type="entry name" value="ZINC FINGER PROTEIN 271-LIKE"/>
    <property type="match status" value="1"/>
</dbReference>
<evidence type="ECO:0000256" key="5">
    <source>
        <dbReference type="ARBA" id="ARBA00022737"/>
    </source>
</evidence>
<reference evidence="16" key="1">
    <citation type="submission" date="2020-03" db="EMBL/GenBank/DDBJ databases">
        <title>A mixture of massive structural variations and highly conserved coding sequences in Ustilaginoidea virens genome.</title>
        <authorList>
            <person name="Zhang K."/>
            <person name="Zhao Z."/>
            <person name="Zhang Z."/>
            <person name="Li Y."/>
            <person name="Hsiang T."/>
            <person name="Sun W."/>
        </authorList>
    </citation>
    <scope>NUCLEOTIDE SEQUENCE</scope>
    <source>
        <strain evidence="16">UV-8b</strain>
    </source>
</reference>
<keyword evidence="11" id="KW-0539">Nucleus</keyword>
<dbReference type="FunFam" id="3.30.160.60:FF:000243">
    <property type="entry name" value="Probable transcription factor steA"/>
    <property type="match status" value="1"/>
</dbReference>
<keyword evidence="7" id="KW-0862">Zinc</keyword>
<dbReference type="GO" id="GO:0000981">
    <property type="term" value="F:DNA-binding transcription factor activity, RNA polymerase II-specific"/>
    <property type="evidence" value="ECO:0007669"/>
    <property type="project" value="TreeGrafter"/>
</dbReference>
<feature type="region of interest" description="Disordered" evidence="14">
    <location>
        <begin position="311"/>
        <end position="408"/>
    </location>
</feature>
<evidence type="ECO:0000256" key="8">
    <source>
        <dbReference type="ARBA" id="ARBA00023015"/>
    </source>
</evidence>
<dbReference type="GO" id="GO:0008270">
    <property type="term" value="F:zinc ion binding"/>
    <property type="evidence" value="ECO:0007669"/>
    <property type="project" value="UniProtKB-KW"/>
</dbReference>
<keyword evidence="5" id="KW-0677">Repeat</keyword>
<dbReference type="PROSITE" id="PS00028">
    <property type="entry name" value="ZINC_FINGER_C2H2_1"/>
    <property type="match status" value="2"/>
</dbReference>
<keyword evidence="10" id="KW-0804">Transcription</keyword>